<keyword evidence="3" id="KW-0862">Zinc</keyword>
<feature type="domain" description="SWIM-type" evidence="5">
    <location>
        <begin position="33"/>
        <end position="65"/>
    </location>
</feature>
<keyword evidence="1" id="KW-0479">Metal-binding</keyword>
<dbReference type="SMART" id="SM00575">
    <property type="entry name" value="ZnF_PMZ"/>
    <property type="match status" value="1"/>
</dbReference>
<evidence type="ECO:0000259" key="5">
    <source>
        <dbReference type="PROSITE" id="PS50966"/>
    </source>
</evidence>
<evidence type="ECO:0000256" key="1">
    <source>
        <dbReference type="ARBA" id="ARBA00022723"/>
    </source>
</evidence>
<accession>A0AAU9RZP4</accession>
<evidence type="ECO:0000256" key="3">
    <source>
        <dbReference type="ARBA" id="ARBA00022833"/>
    </source>
</evidence>
<protein>
    <recommendedName>
        <fullName evidence="5">SWIM-type domain-containing protein</fullName>
    </recommendedName>
</protein>
<dbReference type="AlphaFoldDB" id="A0AAU9RZP4"/>
<dbReference type="EMBL" id="OU466859">
    <property type="protein sequence ID" value="CAH2052446.1"/>
    <property type="molecule type" value="Genomic_DNA"/>
</dbReference>
<reference evidence="6 7" key="1">
    <citation type="submission" date="2022-03" db="EMBL/GenBank/DDBJ databases">
        <authorList>
            <person name="Nunn A."/>
            <person name="Chopra R."/>
            <person name="Nunn A."/>
            <person name="Contreras Garrido A."/>
        </authorList>
    </citation>
    <scope>NUCLEOTIDE SEQUENCE [LARGE SCALE GENOMIC DNA]</scope>
</reference>
<proteinExistence type="predicted"/>
<dbReference type="InterPro" id="IPR007527">
    <property type="entry name" value="Znf_SWIM"/>
</dbReference>
<evidence type="ECO:0000256" key="4">
    <source>
        <dbReference type="PROSITE-ProRule" id="PRU00325"/>
    </source>
</evidence>
<evidence type="ECO:0000256" key="2">
    <source>
        <dbReference type="ARBA" id="ARBA00022771"/>
    </source>
</evidence>
<keyword evidence="2 4" id="KW-0863">Zinc-finger</keyword>
<gene>
    <name evidence="6" type="ORF">TAV2_LOCUS10773</name>
</gene>
<dbReference type="Proteomes" id="UP000836841">
    <property type="component" value="Chromosome 3"/>
</dbReference>
<evidence type="ECO:0000313" key="7">
    <source>
        <dbReference type="Proteomes" id="UP000836841"/>
    </source>
</evidence>
<dbReference type="Pfam" id="PF04434">
    <property type="entry name" value="SWIM"/>
    <property type="match status" value="1"/>
</dbReference>
<dbReference type="GO" id="GO:0008270">
    <property type="term" value="F:zinc ion binding"/>
    <property type="evidence" value="ECO:0007669"/>
    <property type="project" value="UniProtKB-KW"/>
</dbReference>
<evidence type="ECO:0000313" key="6">
    <source>
        <dbReference type="EMBL" id="CAH2052446.1"/>
    </source>
</evidence>
<dbReference type="PROSITE" id="PS50966">
    <property type="entry name" value="ZF_SWIM"/>
    <property type="match status" value="1"/>
</dbReference>
<dbReference type="InterPro" id="IPR006564">
    <property type="entry name" value="Znf_PMZ"/>
</dbReference>
<sequence>MALMEKAKEAKKYCSTNRSSSSVYEVVEFGCGYTVNLSTHQCACRKWDLTWIPCKHDVCVLDDNREHPMLDVAEYYYTHVLKKKYKDNIKPVNGEKLWINTNKPPIEKQQDMAGYHIVADVVKLDILTEDVTMNQLLLRDQRTGVVNLVSIQLSLHQSQGKNAQLKQTPNPLLQQAPKLSKQANQVHSLKLFQVLLSHHLVNHQSHMQKKAPRGKPLKIRKTGNIPHGVGTLWSPFTDRPFEVFGNYFYDRSTSNSQPPE</sequence>
<name>A0AAU9RZP4_THLAR</name>
<keyword evidence="7" id="KW-1185">Reference proteome</keyword>
<organism evidence="6 7">
    <name type="scientific">Thlaspi arvense</name>
    <name type="common">Field penny-cress</name>
    <dbReference type="NCBI Taxonomy" id="13288"/>
    <lineage>
        <taxon>Eukaryota</taxon>
        <taxon>Viridiplantae</taxon>
        <taxon>Streptophyta</taxon>
        <taxon>Embryophyta</taxon>
        <taxon>Tracheophyta</taxon>
        <taxon>Spermatophyta</taxon>
        <taxon>Magnoliopsida</taxon>
        <taxon>eudicotyledons</taxon>
        <taxon>Gunneridae</taxon>
        <taxon>Pentapetalae</taxon>
        <taxon>rosids</taxon>
        <taxon>malvids</taxon>
        <taxon>Brassicales</taxon>
        <taxon>Brassicaceae</taxon>
        <taxon>Thlaspideae</taxon>
        <taxon>Thlaspi</taxon>
    </lineage>
</organism>